<evidence type="ECO:0000259" key="2">
    <source>
        <dbReference type="PROSITE" id="PS50943"/>
    </source>
</evidence>
<dbReference type="RefSeq" id="WP_091158493.1">
    <property type="nucleotide sequence ID" value="NZ_FNOT01000009.1"/>
</dbReference>
<dbReference type="GO" id="GO:0003700">
    <property type="term" value="F:DNA-binding transcription factor activity"/>
    <property type="evidence" value="ECO:0007669"/>
    <property type="project" value="TreeGrafter"/>
</dbReference>
<keyword evidence="4" id="KW-1185">Reference proteome</keyword>
<dbReference type="SMART" id="SM00530">
    <property type="entry name" value="HTH_XRE"/>
    <property type="match status" value="1"/>
</dbReference>
<dbReference type="InterPro" id="IPR010982">
    <property type="entry name" value="Lambda_DNA-bd_dom_sf"/>
</dbReference>
<dbReference type="Pfam" id="PF13560">
    <property type="entry name" value="HTH_31"/>
    <property type="match status" value="1"/>
</dbReference>
<dbReference type="PROSITE" id="PS50943">
    <property type="entry name" value="HTH_CROC1"/>
    <property type="match status" value="1"/>
</dbReference>
<dbReference type="InterPro" id="IPR001387">
    <property type="entry name" value="Cro/C1-type_HTH"/>
</dbReference>
<gene>
    <name evidence="3" type="ORF">SAMN05660209_03289</name>
</gene>
<evidence type="ECO:0000256" key="1">
    <source>
        <dbReference type="ARBA" id="ARBA00023125"/>
    </source>
</evidence>
<name>A0A1H3LD04_9ACTN</name>
<feature type="domain" description="HTH cro/C1-type" evidence="2">
    <location>
        <begin position="20"/>
        <end position="74"/>
    </location>
</feature>
<organism evidence="3 4">
    <name type="scientific">Geodermatophilus africanus</name>
    <dbReference type="NCBI Taxonomy" id="1137993"/>
    <lineage>
        <taxon>Bacteria</taxon>
        <taxon>Bacillati</taxon>
        <taxon>Actinomycetota</taxon>
        <taxon>Actinomycetes</taxon>
        <taxon>Geodermatophilales</taxon>
        <taxon>Geodermatophilaceae</taxon>
        <taxon>Geodermatophilus</taxon>
    </lineage>
</organism>
<accession>A0A1H3LD04</accession>
<dbReference type="OrthoDB" id="3188736at2"/>
<dbReference type="EMBL" id="FNOT01000009">
    <property type="protein sequence ID" value="SDY62180.1"/>
    <property type="molecule type" value="Genomic_DNA"/>
</dbReference>
<dbReference type="PANTHER" id="PTHR46797">
    <property type="entry name" value="HTH-TYPE TRANSCRIPTIONAL REGULATOR"/>
    <property type="match status" value="1"/>
</dbReference>
<dbReference type="GO" id="GO:0005829">
    <property type="term" value="C:cytosol"/>
    <property type="evidence" value="ECO:0007669"/>
    <property type="project" value="TreeGrafter"/>
</dbReference>
<dbReference type="Proteomes" id="UP000198921">
    <property type="component" value="Unassembled WGS sequence"/>
</dbReference>
<protein>
    <submittedName>
        <fullName evidence="3">Helix-turn-helix domain-containing protein</fullName>
    </submittedName>
</protein>
<sequence length="103" mass="11308">MPTERPTRLTDGMVLLGVRLREIRKEREQRLEDVSASAGLTVAHLSDIERGTKLPSLPALLALADHYDVLVTDLLTVYPFGAVGRPRTAAIKPPADGRRRNPA</sequence>
<proteinExistence type="predicted"/>
<dbReference type="STRING" id="1137993.SAMN05660209_03289"/>
<dbReference type="InterPro" id="IPR050807">
    <property type="entry name" value="TransReg_Diox_bact_type"/>
</dbReference>
<evidence type="ECO:0000313" key="3">
    <source>
        <dbReference type="EMBL" id="SDY62180.1"/>
    </source>
</evidence>
<dbReference type="CDD" id="cd00093">
    <property type="entry name" value="HTH_XRE"/>
    <property type="match status" value="1"/>
</dbReference>
<dbReference type="PANTHER" id="PTHR46797:SF1">
    <property type="entry name" value="METHYLPHOSPHONATE SYNTHASE"/>
    <property type="match status" value="1"/>
</dbReference>
<dbReference type="AlphaFoldDB" id="A0A1H3LD04"/>
<dbReference type="GO" id="GO:0003677">
    <property type="term" value="F:DNA binding"/>
    <property type="evidence" value="ECO:0007669"/>
    <property type="project" value="UniProtKB-KW"/>
</dbReference>
<reference evidence="4" key="1">
    <citation type="submission" date="2016-10" db="EMBL/GenBank/DDBJ databases">
        <authorList>
            <person name="Varghese N."/>
            <person name="Submissions S."/>
        </authorList>
    </citation>
    <scope>NUCLEOTIDE SEQUENCE [LARGE SCALE GENOMIC DNA]</scope>
    <source>
        <strain evidence="4">DSM 45422</strain>
    </source>
</reference>
<keyword evidence="1" id="KW-0238">DNA-binding</keyword>
<dbReference type="Gene3D" id="1.10.260.40">
    <property type="entry name" value="lambda repressor-like DNA-binding domains"/>
    <property type="match status" value="1"/>
</dbReference>
<dbReference type="SUPFAM" id="SSF47413">
    <property type="entry name" value="lambda repressor-like DNA-binding domains"/>
    <property type="match status" value="1"/>
</dbReference>
<evidence type="ECO:0000313" key="4">
    <source>
        <dbReference type="Proteomes" id="UP000198921"/>
    </source>
</evidence>